<dbReference type="EC" id="3.1.3.12" evidence="5"/>
<dbReference type="NCBIfam" id="TIGR01509">
    <property type="entry name" value="HAD-SF-IA-v3"/>
    <property type="match status" value="1"/>
</dbReference>
<evidence type="ECO:0000259" key="3">
    <source>
        <dbReference type="Pfam" id="PF03633"/>
    </source>
</evidence>
<evidence type="ECO:0000256" key="1">
    <source>
        <dbReference type="ARBA" id="ARBA00023295"/>
    </source>
</evidence>
<dbReference type="InterPro" id="IPR005194">
    <property type="entry name" value="Glyco_hydro_65_C"/>
</dbReference>
<reference evidence="5 6" key="1">
    <citation type="submission" date="2020-07" db="EMBL/GenBank/DDBJ databases">
        <authorList>
            <person name="Zhuang K."/>
            <person name="Ran Y."/>
        </authorList>
    </citation>
    <scope>NUCLEOTIDE SEQUENCE [LARGE SCALE GENOMIC DNA]</scope>
    <source>
        <strain evidence="5 6">WCH-YHL-001</strain>
    </source>
</reference>
<name>A0A7D6Z1R6_9NOCA</name>
<dbReference type="InterPro" id="IPR037018">
    <property type="entry name" value="GH65_N"/>
</dbReference>
<dbReference type="Pfam" id="PF02358">
    <property type="entry name" value="Trehalose_PPase"/>
    <property type="match status" value="1"/>
</dbReference>
<dbReference type="EMBL" id="CP059399">
    <property type="protein sequence ID" value="QLY28564.1"/>
    <property type="molecule type" value="Genomic_DNA"/>
</dbReference>
<dbReference type="KEGG" id="nhu:H0264_24845"/>
<dbReference type="GO" id="GO:0004553">
    <property type="term" value="F:hydrolase activity, hydrolyzing O-glycosyl compounds"/>
    <property type="evidence" value="ECO:0007669"/>
    <property type="project" value="TreeGrafter"/>
</dbReference>
<evidence type="ECO:0000313" key="5">
    <source>
        <dbReference type="EMBL" id="QLY28564.1"/>
    </source>
</evidence>
<dbReference type="SUPFAM" id="SSF48208">
    <property type="entry name" value="Six-hairpin glycosidases"/>
    <property type="match status" value="1"/>
</dbReference>
<dbReference type="InterPro" id="IPR003337">
    <property type="entry name" value="Trehalose_PPase"/>
</dbReference>
<dbReference type="SFLD" id="SFLDS00003">
    <property type="entry name" value="Haloacid_Dehalogenase"/>
    <property type="match status" value="1"/>
</dbReference>
<feature type="domain" description="Glycoside hydrolase family 65 central catalytic" evidence="2">
    <location>
        <begin position="850"/>
        <end position="1245"/>
    </location>
</feature>
<dbReference type="InterPro" id="IPR023198">
    <property type="entry name" value="PGP-like_dom2"/>
</dbReference>
<dbReference type="InterPro" id="IPR006439">
    <property type="entry name" value="HAD-SF_hydro_IA"/>
</dbReference>
<dbReference type="Gene3D" id="3.30.70.1020">
    <property type="entry name" value="Trehalose-6-phosphate phosphatase related protein, domain 2"/>
    <property type="match status" value="1"/>
</dbReference>
<dbReference type="FunFam" id="1.50.10.10:FF:000053">
    <property type="entry name" value="Putative glycosyl hydrolase"/>
    <property type="match status" value="1"/>
</dbReference>
<dbReference type="GO" id="GO:0030246">
    <property type="term" value="F:carbohydrate binding"/>
    <property type="evidence" value="ECO:0007669"/>
    <property type="project" value="InterPro"/>
</dbReference>
<keyword evidence="5" id="KW-0378">Hydrolase</keyword>
<proteinExistence type="predicted"/>
<dbReference type="Pfam" id="PF03632">
    <property type="entry name" value="Glyco_hydro_65m"/>
    <property type="match status" value="1"/>
</dbReference>
<dbReference type="Pfam" id="PF03636">
    <property type="entry name" value="Glyco_hydro_65N"/>
    <property type="match status" value="1"/>
</dbReference>
<dbReference type="NCBIfam" id="TIGR00685">
    <property type="entry name" value="T6PP"/>
    <property type="match status" value="1"/>
</dbReference>
<dbReference type="InterPro" id="IPR011013">
    <property type="entry name" value="Gal_mutarotase_sf_dom"/>
</dbReference>
<feature type="domain" description="Glycoside hydrolase family 65 N-terminal" evidence="4">
    <location>
        <begin position="541"/>
        <end position="795"/>
    </location>
</feature>
<accession>A0A7D6Z1R6</accession>
<keyword evidence="6" id="KW-1185">Reference proteome</keyword>
<dbReference type="InterPro" id="IPR012341">
    <property type="entry name" value="6hp_glycosidase-like_sf"/>
</dbReference>
<evidence type="ECO:0000259" key="2">
    <source>
        <dbReference type="Pfam" id="PF03632"/>
    </source>
</evidence>
<dbReference type="Gene3D" id="1.50.10.10">
    <property type="match status" value="1"/>
</dbReference>
<dbReference type="SUPFAM" id="SSF56784">
    <property type="entry name" value="HAD-like"/>
    <property type="match status" value="2"/>
</dbReference>
<dbReference type="Proteomes" id="UP000515512">
    <property type="component" value="Chromosome"/>
</dbReference>
<dbReference type="InterPro" id="IPR023214">
    <property type="entry name" value="HAD_sf"/>
</dbReference>
<dbReference type="NCBIfam" id="TIGR01484">
    <property type="entry name" value="HAD-SF-IIB"/>
    <property type="match status" value="1"/>
</dbReference>
<dbReference type="PANTHER" id="PTHR11051:SF8">
    <property type="entry name" value="PROTEIN-GLUCOSYLGALACTOSYLHYDROXYLYSINE GLUCOSIDASE"/>
    <property type="match status" value="1"/>
</dbReference>
<dbReference type="GO" id="GO:0005992">
    <property type="term" value="P:trehalose biosynthetic process"/>
    <property type="evidence" value="ECO:0007669"/>
    <property type="project" value="InterPro"/>
</dbReference>
<dbReference type="InterPro" id="IPR008928">
    <property type="entry name" value="6-hairpin_glycosidase_sf"/>
</dbReference>
<dbReference type="Gene3D" id="3.40.50.1000">
    <property type="entry name" value="HAD superfamily/HAD-like"/>
    <property type="match status" value="2"/>
</dbReference>
<dbReference type="InterPro" id="IPR005196">
    <property type="entry name" value="Glyco_hydro_65_N"/>
</dbReference>
<dbReference type="Pfam" id="PF03633">
    <property type="entry name" value="Glyco_hydro_65C"/>
    <property type="match status" value="1"/>
</dbReference>
<sequence length="1338" mass="146002">MRTLGFVNESRKAVPVIDSRHHDAVILDMDGVVTDSAAVHAAAWTRMFDEFLAARPETAGEDHTPFTPDDYLRSVDGKPRYDGVADFLAARGISLPPGDASDGEDAGTVCALGNRKDRLFRELLERDGVPAFASTVALVRRLQTAGIGVAVFSASRNCAEVLKAAGIGDLFPVRVDGLVAEELGLAGKPDPAMLLEAARRLDADPGRTVVVEDAEAGVAAGRAGGFGLVIGVNRGDHAARLLERGADVVVDDLSDVRLRSGFRRMSEVPDALASWARIGDLLDTEKIAVLLDFDGTLSDIVPDPAAATLVDGAAEALKKLAEHCPVAIVSGRDLDDLRARVGVEGLWYAGCHGFELLAPDGSTHTHDAAPGAERALAEVAGELRRRLGDIPGILVEHKRFAVAVHYRRVAPERVAAVVSAVHELARGQGLRVTGGRKVVELRPDIDWNKGSALRWILGHLTVSVLPIYIGDDLTDEDAFDAVEADGQSIVVRHNENGDRHTAAHFAVPGPAGTRILLDRMADLLLAGAESAVSDTWVLAFDGYDPTHERLREALCTVGNGYLGIRGAAPESAAGERHYPGTYVAGVGNRLYDRIAGRTVDNESLVNLPNWLPVTFRIGDGDWFDIDSVELLSYRQEFDLRRAVLERRFRFRDTSGRITRVRQRRFASMHAPHLCALETAVTAENWSATVVFRSAVDGAVSNSLVARYRELSHLHLEPVSARELSAESVLLYARTGRSGIPVAVAARGTLHRDCVKLCPATELVDSEGRIGHDHTVTMDSGDTVVLEKIAAIVTGRDNAVSAADEQAVRGLDTAGCFADLLDRHTAAWEHLWDRLRIDLDGRGDGAVRVIRLHLVHLIQTLSPHTADLDVGVPARGLHGEAYRGHVFWDELFVFPLLNPRFPELARGLLRYRYRRLPEARRAAAAAGLPGAMFPWQSGSDGREESQVMHLNPLSGHWNPDPSSRARHIGSAVAYNVWQYYQATGDIEFLTGWGAELLVEIARFWAGLADYDPAHDRYHLRGVIGPDEFHTGTPQAPGSGIDDNAYTNVMAVWTIMRALEALERVTPRARAELLETLAVAPGEPARWEHVSRRMYIPFHDGVLSQFDGYEQLAELDWDGYRRRYGDIQRLDRILEAEGDDVNRYKAAKQADVLMLFYLLSADELREVLGRLGYELPGEMIPRTIDYYLARTSHGSTLSALVHAWVLARAHRAQAMDFFARVLESDVADIQGGTTEEGIHLGAMAGSIDLVQRCFTGMEIRADRLIFHPRWPGELGTLRFSLFYRGHRLAIRVDADELEVAADPGDAGPVEIHCQGRTESLAAGDSVRIALSAGGLSSPGQ</sequence>
<evidence type="ECO:0000259" key="4">
    <source>
        <dbReference type="Pfam" id="PF03636"/>
    </source>
</evidence>
<evidence type="ECO:0000313" key="6">
    <source>
        <dbReference type="Proteomes" id="UP000515512"/>
    </source>
</evidence>
<keyword evidence="1" id="KW-0326">Glycosidase</keyword>
<dbReference type="Gene3D" id="2.70.98.40">
    <property type="entry name" value="Glycoside hydrolase, family 65, N-terminal domain"/>
    <property type="match status" value="1"/>
</dbReference>
<organism evidence="5 6">
    <name type="scientific">Nocardia huaxiensis</name>
    <dbReference type="NCBI Taxonomy" id="2755382"/>
    <lineage>
        <taxon>Bacteria</taxon>
        <taxon>Bacillati</taxon>
        <taxon>Actinomycetota</taxon>
        <taxon>Actinomycetes</taxon>
        <taxon>Mycobacteriales</taxon>
        <taxon>Nocardiaceae</taxon>
        <taxon>Nocardia</taxon>
    </lineage>
</organism>
<dbReference type="SFLD" id="SFLDG01129">
    <property type="entry name" value="C1.5:_HAD__Beta-PGM__Phosphata"/>
    <property type="match status" value="1"/>
</dbReference>
<dbReference type="InterPro" id="IPR006379">
    <property type="entry name" value="HAD-SF_hydro_IIB"/>
</dbReference>
<protein>
    <submittedName>
        <fullName evidence="5">Trehalose-phosphatase</fullName>
        <ecNumber evidence="5">3.1.3.12</ecNumber>
    </submittedName>
</protein>
<dbReference type="GO" id="GO:0004805">
    <property type="term" value="F:trehalose-phosphatase activity"/>
    <property type="evidence" value="ECO:0007669"/>
    <property type="project" value="UniProtKB-EC"/>
</dbReference>
<dbReference type="Gene3D" id="1.10.150.240">
    <property type="entry name" value="Putative phosphatase, domain 2"/>
    <property type="match status" value="1"/>
</dbReference>
<dbReference type="Gene3D" id="2.60.420.10">
    <property type="entry name" value="Maltose phosphorylase, domain 3"/>
    <property type="match status" value="1"/>
</dbReference>
<dbReference type="PANTHER" id="PTHR11051">
    <property type="entry name" value="GLYCOSYL HYDROLASE-RELATED"/>
    <property type="match status" value="1"/>
</dbReference>
<dbReference type="GO" id="GO:0016757">
    <property type="term" value="F:glycosyltransferase activity"/>
    <property type="evidence" value="ECO:0007669"/>
    <property type="project" value="UniProtKB-ARBA"/>
</dbReference>
<dbReference type="InterPro" id="IPR005195">
    <property type="entry name" value="Glyco_hydro_65_M"/>
</dbReference>
<dbReference type="SUPFAM" id="SSF74650">
    <property type="entry name" value="Galactose mutarotase-like"/>
    <property type="match status" value="1"/>
</dbReference>
<dbReference type="CDD" id="cd01627">
    <property type="entry name" value="HAD_TPP"/>
    <property type="match status" value="1"/>
</dbReference>
<dbReference type="InterPro" id="IPR036412">
    <property type="entry name" value="HAD-like_sf"/>
</dbReference>
<gene>
    <name evidence="5" type="primary">otsB</name>
    <name evidence="5" type="ORF">H0264_24845</name>
</gene>
<feature type="domain" description="Glycoside hydrolase family 65 C-terminal" evidence="3">
    <location>
        <begin position="1255"/>
        <end position="1315"/>
    </location>
</feature>
<dbReference type="Pfam" id="PF00702">
    <property type="entry name" value="Hydrolase"/>
    <property type="match status" value="1"/>
</dbReference>